<dbReference type="Proteomes" id="UP001519309">
    <property type="component" value="Unassembled WGS sequence"/>
</dbReference>
<organism evidence="2 4">
    <name type="scientific">Streptomyces griseochromogenes</name>
    <dbReference type="NCBI Taxonomy" id="68214"/>
    <lineage>
        <taxon>Bacteria</taxon>
        <taxon>Bacillati</taxon>
        <taxon>Actinomycetota</taxon>
        <taxon>Actinomycetes</taxon>
        <taxon>Kitasatosporales</taxon>
        <taxon>Streptomycetaceae</taxon>
        <taxon>Streptomyces</taxon>
    </lineage>
</organism>
<evidence type="ECO:0000313" key="5">
    <source>
        <dbReference type="Proteomes" id="UP001519309"/>
    </source>
</evidence>
<reference evidence="2 4" key="1">
    <citation type="submission" date="2016-06" db="EMBL/GenBank/DDBJ databases">
        <title>Complete genome sequence of Streptomyces griseochromogenes ATCC 14511, the Blasticidin S producer.</title>
        <authorList>
            <person name="Wu L."/>
        </authorList>
    </citation>
    <scope>NUCLEOTIDE SEQUENCE [LARGE SCALE GENOMIC DNA]</scope>
    <source>
        <strain evidence="2 4">ATCC 14511</strain>
    </source>
</reference>
<dbReference type="AlphaFoldDB" id="A0A1B1B040"/>
<dbReference type="Proteomes" id="UP000092659">
    <property type="component" value="Chromosome"/>
</dbReference>
<feature type="region of interest" description="Disordered" evidence="1">
    <location>
        <begin position="49"/>
        <end position="76"/>
    </location>
</feature>
<evidence type="ECO:0000313" key="4">
    <source>
        <dbReference type="Proteomes" id="UP000092659"/>
    </source>
</evidence>
<gene>
    <name evidence="2" type="ORF">AVL59_23850</name>
    <name evidence="3" type="ORF">J2Z21_009466</name>
</gene>
<accession>A0A1B1B040</accession>
<evidence type="ECO:0000256" key="1">
    <source>
        <dbReference type="SAM" id="MobiDB-lite"/>
    </source>
</evidence>
<dbReference type="RefSeq" id="WP_067307872.1">
    <property type="nucleotide sequence ID" value="NZ_CP016279.1"/>
</dbReference>
<sequence>MRGHEDGNGGEELEAEPERARLALADAEEVLRRRVIGLEQYLEALAETDAPAVPSDDRSQGMKVRPAGPRRAVPHGQDAVGGEVLAVDYQALMTAAEQAGVDGIGARRAAVVLGWDSASHSPVEGARARLERLVERGWLLEDRAGRVALPSQVASWISRNSVWRPVPEAVGDHLAHGSR</sequence>
<evidence type="ECO:0000313" key="3">
    <source>
        <dbReference type="EMBL" id="MBP2056448.1"/>
    </source>
</evidence>
<dbReference type="EMBL" id="JAGGLP010000047">
    <property type="protein sequence ID" value="MBP2056448.1"/>
    <property type="molecule type" value="Genomic_DNA"/>
</dbReference>
<proteinExistence type="predicted"/>
<protein>
    <submittedName>
        <fullName evidence="2">Uncharacterized protein</fullName>
    </submittedName>
</protein>
<dbReference type="KEGG" id="sgs:AVL59_23850"/>
<keyword evidence="5" id="KW-1185">Reference proteome</keyword>
<dbReference type="EMBL" id="CP016279">
    <property type="protein sequence ID" value="ANP52186.1"/>
    <property type="molecule type" value="Genomic_DNA"/>
</dbReference>
<reference evidence="3 5" key="2">
    <citation type="submission" date="2021-03" db="EMBL/GenBank/DDBJ databases">
        <title>Genomic Encyclopedia of Type Strains, Phase IV (KMG-IV): sequencing the most valuable type-strain genomes for metagenomic binning, comparative biology and taxonomic classification.</title>
        <authorList>
            <person name="Goeker M."/>
        </authorList>
    </citation>
    <scope>NUCLEOTIDE SEQUENCE [LARGE SCALE GENOMIC DNA]</scope>
    <source>
        <strain evidence="3 5">DSM 40499</strain>
    </source>
</reference>
<evidence type="ECO:0000313" key="2">
    <source>
        <dbReference type="EMBL" id="ANP52186.1"/>
    </source>
</evidence>
<name>A0A1B1B040_9ACTN</name>